<dbReference type="InterPro" id="IPR014777">
    <property type="entry name" value="4pyrrole_Mease_sub1"/>
</dbReference>
<dbReference type="InterPro" id="IPR014776">
    <property type="entry name" value="4pyrrole_Mease_sub2"/>
</dbReference>
<evidence type="ECO:0000313" key="6">
    <source>
        <dbReference type="EMBL" id="OCL32985.1"/>
    </source>
</evidence>
<keyword evidence="7" id="KW-1185">Reference proteome</keyword>
<protein>
    <submittedName>
        <fullName evidence="6">Precorrin-6A synthase (Deacetylating)</fullName>
    </submittedName>
</protein>
<keyword evidence="5" id="KW-0949">S-adenosyl-L-methionine</keyword>
<dbReference type="EMBL" id="MBQD01000023">
    <property type="protein sequence ID" value="OCL32985.1"/>
    <property type="molecule type" value="Genomic_DNA"/>
</dbReference>
<dbReference type="NCBIfam" id="TIGR02434">
    <property type="entry name" value="CobF"/>
    <property type="match status" value="1"/>
</dbReference>
<comment type="caution">
    <text evidence="6">The sequence shown here is derived from an EMBL/GenBank/DDBJ whole genome shotgun (WGS) entry which is preliminary data.</text>
</comment>
<keyword evidence="2" id="KW-0169">Cobalamin biosynthesis</keyword>
<evidence type="ECO:0000256" key="5">
    <source>
        <dbReference type="ARBA" id="ARBA00022691"/>
    </source>
</evidence>
<dbReference type="PANTHER" id="PTHR43467">
    <property type="entry name" value="COBALT-PRECORRIN-2 C(20)-METHYLTRANSFERASE"/>
    <property type="match status" value="1"/>
</dbReference>
<dbReference type="GO" id="GO:0009236">
    <property type="term" value="P:cobalamin biosynthetic process"/>
    <property type="evidence" value="ECO:0007669"/>
    <property type="project" value="UniProtKB-KW"/>
</dbReference>
<dbReference type="InterPro" id="IPR012797">
    <property type="entry name" value="CobF"/>
</dbReference>
<dbReference type="Gene3D" id="3.40.1010.10">
    <property type="entry name" value="Cobalt-precorrin-4 Transmethylase, Domain 1"/>
    <property type="match status" value="1"/>
</dbReference>
<dbReference type="Pfam" id="PF00590">
    <property type="entry name" value="TP_methylase"/>
    <property type="match status" value="1"/>
</dbReference>
<organism evidence="6 7">
    <name type="scientific">Tessaracoccus lapidicaptus</name>
    <dbReference type="NCBI Taxonomy" id="1427523"/>
    <lineage>
        <taxon>Bacteria</taxon>
        <taxon>Bacillati</taxon>
        <taxon>Actinomycetota</taxon>
        <taxon>Actinomycetes</taxon>
        <taxon>Propionibacteriales</taxon>
        <taxon>Propionibacteriaceae</taxon>
        <taxon>Tessaracoccus</taxon>
    </lineage>
</organism>
<keyword evidence="4" id="KW-0808">Transferase</keyword>
<dbReference type="RefSeq" id="WP_068752091.1">
    <property type="nucleotide sequence ID" value="NZ_LR214441.1"/>
</dbReference>
<dbReference type="CDD" id="cd11643">
    <property type="entry name" value="Precorrin-6A-synthase"/>
    <property type="match status" value="1"/>
</dbReference>
<keyword evidence="3" id="KW-0489">Methyltransferase</keyword>
<dbReference type="Gene3D" id="3.30.950.10">
    <property type="entry name" value="Methyltransferase, Cobalt-precorrin-4 Transmethylase, Domain 2"/>
    <property type="match status" value="1"/>
</dbReference>
<evidence type="ECO:0000256" key="4">
    <source>
        <dbReference type="ARBA" id="ARBA00022679"/>
    </source>
</evidence>
<evidence type="ECO:0000256" key="1">
    <source>
        <dbReference type="ARBA" id="ARBA00004953"/>
    </source>
</evidence>
<sequence length="242" mass="26238">MGRKVFVIGIGPGGFGQLTLDAVAAMNEVDVFLVGDHAEDQPDLVWRRSELLRRHVQRPHRVITVLDPQREHPGDVDAGRLSTYSHILAGLPQDATVGFLAWGDPGLYDSILRVVDALRDTLAVDVTVIPGVSALQVLAAAHQIALNAGASVHITTGARLLSEYRPDLGDVVVMNDPDLACRGLVAEFPDTEVFWGAYLGTPDQVLANGPLRTVTDDLAALRSRLVDHHGWIQDTYLLRPVP</sequence>
<dbReference type="InterPro" id="IPR035996">
    <property type="entry name" value="4pyrrol_Methylase_sf"/>
</dbReference>
<dbReference type="SUPFAM" id="SSF53790">
    <property type="entry name" value="Tetrapyrrole methylase"/>
    <property type="match status" value="1"/>
</dbReference>
<dbReference type="GO" id="GO:0043819">
    <property type="term" value="F:precorrin-6A synthase (deacetylating) activity"/>
    <property type="evidence" value="ECO:0007669"/>
    <property type="project" value="InterPro"/>
</dbReference>
<accession>A0A1C0AK43</accession>
<evidence type="ECO:0000313" key="7">
    <source>
        <dbReference type="Proteomes" id="UP000093501"/>
    </source>
</evidence>
<evidence type="ECO:0000256" key="2">
    <source>
        <dbReference type="ARBA" id="ARBA00022573"/>
    </source>
</evidence>
<dbReference type="InterPro" id="IPR000878">
    <property type="entry name" value="4pyrrol_Mease"/>
</dbReference>
<dbReference type="GO" id="GO:0032259">
    <property type="term" value="P:methylation"/>
    <property type="evidence" value="ECO:0007669"/>
    <property type="project" value="UniProtKB-KW"/>
</dbReference>
<dbReference type="AlphaFoldDB" id="A0A1C0AK43"/>
<reference evidence="7" key="1">
    <citation type="submission" date="2016-07" db="EMBL/GenBank/DDBJ databases">
        <authorList>
            <person name="Florea S."/>
            <person name="Webb J.S."/>
            <person name="Jaromczyk J."/>
            <person name="Schardl C.L."/>
        </authorList>
    </citation>
    <scope>NUCLEOTIDE SEQUENCE [LARGE SCALE GENOMIC DNA]</scope>
    <source>
        <strain evidence="7">IPBSL-7</strain>
    </source>
</reference>
<proteinExistence type="predicted"/>
<dbReference type="PANTHER" id="PTHR43467:SF1">
    <property type="entry name" value="PRECORRIN-6A SYNTHASE [DEACETYLATING]"/>
    <property type="match status" value="1"/>
</dbReference>
<gene>
    <name evidence="6" type="ORF">BCR15_06780</name>
</gene>
<evidence type="ECO:0000256" key="3">
    <source>
        <dbReference type="ARBA" id="ARBA00022603"/>
    </source>
</evidence>
<comment type="pathway">
    <text evidence="1">Cofactor biosynthesis; adenosylcobalamin biosynthesis.</text>
</comment>
<name>A0A1C0AK43_9ACTN</name>
<dbReference type="Proteomes" id="UP000093501">
    <property type="component" value="Unassembled WGS sequence"/>
</dbReference>